<dbReference type="Proteomes" id="UP000711736">
    <property type="component" value="Unassembled WGS sequence"/>
</dbReference>
<dbReference type="EMBL" id="JAFEJU010000001">
    <property type="protein sequence ID" value="MBT1174039.1"/>
    <property type="molecule type" value="Genomic_DNA"/>
</dbReference>
<reference evidence="1 2" key="1">
    <citation type="journal article" date="2021" name="Environ. Microbiol.">
        <title>Genetic insights into the dark matter of the mammalian gut microbiota through targeted genome reconstruction.</title>
        <authorList>
            <person name="Lugli G.A."/>
            <person name="Alessandri G."/>
            <person name="Milani C."/>
            <person name="Viappiani A."/>
            <person name="Fontana F."/>
            <person name="Tarracchini C."/>
            <person name="Mancabelli L."/>
            <person name="Argentini C."/>
            <person name="Ruiz L."/>
            <person name="Margolles A."/>
            <person name="van Sinderen D."/>
            <person name="Turroni F."/>
            <person name="Ventura M."/>
        </authorList>
    </citation>
    <scope>NUCLEOTIDE SEQUENCE [LARGE SCALE GENOMIC DNA]</scope>
    <source>
        <strain evidence="1 2">LC6</strain>
    </source>
</reference>
<keyword evidence="2" id="KW-1185">Reference proteome</keyword>
<proteinExistence type="predicted"/>
<sequence length="326" mass="36490">MKHHKVVDALITQAEAERRCAYGTTKALRSALARRAQALELQRVFPNMYAAPKYWESLKPDERTRHLARTAHRKHPHWVFAGITAAAIHGLEHQWHLHDGSITIMTTSQGCNASSSHVKRIFMPECTPEYVKGLPVTSKARTAVDCGLSTDFRFALPIINSALRTDVTVTDILTICGSMRRDCTPMFRLLHYANPVCENGGESLALGTIIDGGLMVPEMQQEIIDPQTGTQYRVDYLWRLPSGRLVVGEFDGYEKYVNPQMNDRQGVRGAVHAEKERETGLYRANVDAIVRFTYEDVMAQHPMLNKLRAVGIPNAVSTTASTLTMD</sequence>
<gene>
    <name evidence="1" type="ORF">JS530_00640</name>
</gene>
<protein>
    <recommendedName>
        <fullName evidence="3">CTP synthase</fullName>
    </recommendedName>
</protein>
<dbReference type="RefSeq" id="WP_214375352.1">
    <property type="nucleotide sequence ID" value="NZ_JAFEJU010000001.1"/>
</dbReference>
<evidence type="ECO:0008006" key="3">
    <source>
        <dbReference type="Google" id="ProtNLM"/>
    </source>
</evidence>
<organism evidence="1 2">
    <name type="scientific">Bifidobacterium colobi</name>
    <dbReference type="NCBI Taxonomy" id="2809026"/>
    <lineage>
        <taxon>Bacteria</taxon>
        <taxon>Bacillati</taxon>
        <taxon>Actinomycetota</taxon>
        <taxon>Actinomycetes</taxon>
        <taxon>Bifidobacteriales</taxon>
        <taxon>Bifidobacteriaceae</taxon>
        <taxon>Bifidobacterium</taxon>
    </lineage>
</organism>
<comment type="caution">
    <text evidence="1">The sequence shown here is derived from an EMBL/GenBank/DDBJ whole genome shotgun (WGS) entry which is preliminary data.</text>
</comment>
<name>A0ABS5USN8_9BIFI</name>
<accession>A0ABS5USN8</accession>
<evidence type="ECO:0000313" key="1">
    <source>
        <dbReference type="EMBL" id="MBT1174039.1"/>
    </source>
</evidence>
<evidence type="ECO:0000313" key="2">
    <source>
        <dbReference type="Proteomes" id="UP000711736"/>
    </source>
</evidence>